<dbReference type="AlphaFoldDB" id="A0A9P9G3L0"/>
<keyword evidence="2" id="KW-1185">Reference proteome</keyword>
<reference evidence="1" key="1">
    <citation type="journal article" date="2021" name="Nat. Commun.">
        <title>Genetic determinants of endophytism in the Arabidopsis root mycobiome.</title>
        <authorList>
            <person name="Mesny F."/>
            <person name="Miyauchi S."/>
            <person name="Thiergart T."/>
            <person name="Pickel B."/>
            <person name="Atanasova L."/>
            <person name="Karlsson M."/>
            <person name="Huettel B."/>
            <person name="Barry K.W."/>
            <person name="Haridas S."/>
            <person name="Chen C."/>
            <person name="Bauer D."/>
            <person name="Andreopoulos W."/>
            <person name="Pangilinan J."/>
            <person name="LaButti K."/>
            <person name="Riley R."/>
            <person name="Lipzen A."/>
            <person name="Clum A."/>
            <person name="Drula E."/>
            <person name="Henrissat B."/>
            <person name="Kohler A."/>
            <person name="Grigoriev I.V."/>
            <person name="Martin F.M."/>
            <person name="Hacquard S."/>
        </authorList>
    </citation>
    <scope>NUCLEOTIDE SEQUENCE</scope>
    <source>
        <strain evidence="1">MPI-CAGE-AT-0023</strain>
    </source>
</reference>
<organism evidence="1 2">
    <name type="scientific">Fusarium redolens</name>
    <dbReference type="NCBI Taxonomy" id="48865"/>
    <lineage>
        <taxon>Eukaryota</taxon>
        <taxon>Fungi</taxon>
        <taxon>Dikarya</taxon>
        <taxon>Ascomycota</taxon>
        <taxon>Pezizomycotina</taxon>
        <taxon>Sordariomycetes</taxon>
        <taxon>Hypocreomycetidae</taxon>
        <taxon>Hypocreales</taxon>
        <taxon>Nectriaceae</taxon>
        <taxon>Fusarium</taxon>
        <taxon>Fusarium redolens species complex</taxon>
    </lineage>
</organism>
<comment type="caution">
    <text evidence="1">The sequence shown here is derived from an EMBL/GenBank/DDBJ whole genome shotgun (WGS) entry which is preliminary data.</text>
</comment>
<dbReference type="OrthoDB" id="5111900at2759"/>
<dbReference type="RefSeq" id="XP_046043486.1">
    <property type="nucleotide sequence ID" value="XM_046188741.1"/>
</dbReference>
<gene>
    <name evidence="1" type="ORF">BKA55DRAFT_524866</name>
</gene>
<accession>A0A9P9G3L0</accession>
<evidence type="ECO:0000313" key="1">
    <source>
        <dbReference type="EMBL" id="KAH7231377.1"/>
    </source>
</evidence>
<name>A0A9P9G3L0_FUSRE</name>
<evidence type="ECO:0000313" key="2">
    <source>
        <dbReference type="Proteomes" id="UP000720189"/>
    </source>
</evidence>
<dbReference type="EMBL" id="JAGMUX010000021">
    <property type="protein sequence ID" value="KAH7231377.1"/>
    <property type="molecule type" value="Genomic_DNA"/>
</dbReference>
<sequence length="56" mass="6163">MPNSQFTQRPTTLRAYSSQMHQYTMSQLMVLSGPSTMILAPTEISAPDSDSSTQNP</sequence>
<protein>
    <submittedName>
        <fullName evidence="1">Uncharacterized protein</fullName>
    </submittedName>
</protein>
<proteinExistence type="predicted"/>
<dbReference type="Proteomes" id="UP000720189">
    <property type="component" value="Unassembled WGS sequence"/>
</dbReference>
<dbReference type="GeneID" id="70218695"/>